<comment type="caution">
    <text evidence="6">The sequence shown here is derived from an EMBL/GenBank/DDBJ whole genome shotgun (WGS) entry which is preliminary data.</text>
</comment>
<dbReference type="PRINTS" id="PR00146">
    <property type="entry name" value="DHPICSNTHASE"/>
</dbReference>
<dbReference type="PANTHER" id="PTHR42849">
    <property type="entry name" value="N-ACETYLNEURAMINATE LYASE"/>
    <property type="match status" value="1"/>
</dbReference>
<dbReference type="PIRSF" id="PIRSF001365">
    <property type="entry name" value="DHDPS"/>
    <property type="match status" value="1"/>
</dbReference>
<dbReference type="GO" id="GO:0019262">
    <property type="term" value="P:N-acetylneuraminate catabolic process"/>
    <property type="evidence" value="ECO:0007669"/>
    <property type="project" value="TreeGrafter"/>
</dbReference>
<sequence length="275" mass="30392">MLKEIYHIAVPTAFQDNEALDTKHTLDHIRQLYNQGIRSVLVCGSTGEQHSLSLKEKVELLTALEEEELLVSDMEIIFGVSAIRQSEAEVLAKEISKTNIAAILLGYPPYLLPTQNEALIYSKSIISLVKKPVILYNNPARTGFDLSVESVLELAKSDSVIGLKEAGNSSKASDILRNVSDGVFYIYAGGERDLLQKIQYGFSRLSSIAGNIAPIRIQSWFEGLLSGNMIEQKEIDCINDVLETIYNGSPIVNLKRELSHEGVDLGRCRRPLGNS</sequence>
<proteinExistence type="inferred from homology"/>
<evidence type="ECO:0000256" key="2">
    <source>
        <dbReference type="ARBA" id="ARBA00023270"/>
    </source>
</evidence>
<dbReference type="GO" id="GO:0008747">
    <property type="term" value="F:N-acetylneuraminate lyase activity"/>
    <property type="evidence" value="ECO:0007669"/>
    <property type="project" value="TreeGrafter"/>
</dbReference>
<accession>A0A268H9Y1</accession>
<dbReference type="RefSeq" id="WP_095272329.1">
    <property type="nucleotide sequence ID" value="NZ_NPBH01000070.1"/>
</dbReference>
<feature type="active site" description="Schiff-base intermediate with substrate" evidence="4">
    <location>
        <position position="164"/>
    </location>
</feature>
<evidence type="ECO:0000256" key="4">
    <source>
        <dbReference type="PIRSR" id="PIRSR001365-1"/>
    </source>
</evidence>
<evidence type="ECO:0000313" key="6">
    <source>
        <dbReference type="EMBL" id="PAE06640.1"/>
    </source>
</evidence>
<dbReference type="InterPro" id="IPR013785">
    <property type="entry name" value="Aldolase_TIM"/>
</dbReference>
<evidence type="ECO:0000313" key="7">
    <source>
        <dbReference type="Proteomes" id="UP000216475"/>
    </source>
</evidence>
<dbReference type="SMART" id="SM01130">
    <property type="entry name" value="DHDPS"/>
    <property type="match status" value="1"/>
</dbReference>
<evidence type="ECO:0000256" key="5">
    <source>
        <dbReference type="PIRSR" id="PIRSR001365-2"/>
    </source>
</evidence>
<dbReference type="Pfam" id="PF00701">
    <property type="entry name" value="DHDPS"/>
    <property type="match status" value="1"/>
</dbReference>
<evidence type="ECO:0000256" key="3">
    <source>
        <dbReference type="PIRNR" id="PIRNR001365"/>
    </source>
</evidence>
<dbReference type="InterPro" id="IPR002220">
    <property type="entry name" value="DapA-like"/>
</dbReference>
<name>A0A268H9Y1_9BACI</name>
<gene>
    <name evidence="6" type="ORF">CHI12_15130</name>
</gene>
<keyword evidence="1 3" id="KW-0456">Lyase</keyword>
<reference evidence="6 7" key="1">
    <citation type="submission" date="2017-07" db="EMBL/GenBank/DDBJ databases">
        <title>Isolation and whole genome analysis of endospore-forming bacteria from heroin.</title>
        <authorList>
            <person name="Kalinowski J."/>
            <person name="Ahrens B."/>
            <person name="Al-Dilaimi A."/>
            <person name="Winkler A."/>
            <person name="Wibberg D."/>
            <person name="Schleenbecker U."/>
            <person name="Ruckert C."/>
            <person name="Wolfel R."/>
            <person name="Grass G."/>
        </authorList>
    </citation>
    <scope>NUCLEOTIDE SEQUENCE [LARGE SCALE GENOMIC DNA]</scope>
    <source>
        <strain evidence="6 7">7509</strain>
    </source>
</reference>
<dbReference type="CDD" id="cd00408">
    <property type="entry name" value="DHDPS-like"/>
    <property type="match status" value="1"/>
</dbReference>
<dbReference type="PANTHER" id="PTHR42849:SF1">
    <property type="entry name" value="N-ACETYLNEURAMINATE LYASE"/>
    <property type="match status" value="1"/>
</dbReference>
<comment type="similarity">
    <text evidence="3">Belongs to the DapA family.</text>
</comment>
<feature type="active site" description="Proton donor/acceptor" evidence="4">
    <location>
        <position position="136"/>
    </location>
</feature>
<feature type="binding site" evidence="5">
    <location>
        <position position="46"/>
    </location>
    <ligand>
        <name>pyruvate</name>
        <dbReference type="ChEBI" id="CHEBI:15361"/>
    </ligand>
</feature>
<dbReference type="Gene3D" id="3.20.20.70">
    <property type="entry name" value="Aldolase class I"/>
    <property type="match status" value="1"/>
</dbReference>
<dbReference type="PROSITE" id="PS00666">
    <property type="entry name" value="DHDPS_2"/>
    <property type="match status" value="1"/>
</dbReference>
<dbReference type="InterPro" id="IPR020625">
    <property type="entry name" value="Schiff_base-form_aldolases_AS"/>
</dbReference>
<evidence type="ECO:0000256" key="1">
    <source>
        <dbReference type="ARBA" id="ARBA00023239"/>
    </source>
</evidence>
<dbReference type="AlphaFoldDB" id="A0A268H9Y1"/>
<dbReference type="Proteomes" id="UP000216475">
    <property type="component" value="Unassembled WGS sequence"/>
</dbReference>
<protein>
    <submittedName>
        <fullName evidence="6">Dihydrodipicolinate synthase family protein</fullName>
    </submittedName>
</protein>
<dbReference type="SUPFAM" id="SSF51569">
    <property type="entry name" value="Aldolase"/>
    <property type="match status" value="1"/>
</dbReference>
<dbReference type="GO" id="GO:0005829">
    <property type="term" value="C:cytosol"/>
    <property type="evidence" value="ECO:0007669"/>
    <property type="project" value="TreeGrafter"/>
</dbReference>
<organism evidence="6 7">
    <name type="scientific">Terribacillus saccharophilus</name>
    <dbReference type="NCBI Taxonomy" id="361277"/>
    <lineage>
        <taxon>Bacteria</taxon>
        <taxon>Bacillati</taxon>
        <taxon>Bacillota</taxon>
        <taxon>Bacilli</taxon>
        <taxon>Bacillales</taxon>
        <taxon>Bacillaceae</taxon>
        <taxon>Terribacillus</taxon>
    </lineage>
</organism>
<dbReference type="EMBL" id="NPBH01000070">
    <property type="protein sequence ID" value="PAE06640.1"/>
    <property type="molecule type" value="Genomic_DNA"/>
</dbReference>
<keyword evidence="2" id="KW-0704">Schiff base</keyword>